<proteinExistence type="predicted"/>
<dbReference type="Ensembl" id="ENSPTRT00000087635.1">
    <property type="protein sequence ID" value="ENSPTRP00000091163.1"/>
    <property type="gene ID" value="ENSPTRG00000050311.1"/>
</dbReference>
<dbReference type="AlphaFoldDB" id="A0A2I3TQF6"/>
<dbReference type="InParanoid" id="A0A2I3TQF6"/>
<gene>
    <name evidence="1" type="primary">LOC104001442</name>
</gene>
<reference evidence="1 2" key="1">
    <citation type="journal article" date="2005" name="Nature">
        <title>Initial sequence of the chimpanzee genome and comparison with the human genome.</title>
        <authorList>
            <consortium name="Chimpanzee sequencing and analysis consortium"/>
        </authorList>
    </citation>
    <scope>NUCLEOTIDE SEQUENCE [LARGE SCALE GENOMIC DNA]</scope>
</reference>
<dbReference type="Bgee" id="ENSPTRG00000050311">
    <property type="expression patterns" value="Expressed in lymph node and 18 other cell types or tissues"/>
</dbReference>
<dbReference type="Proteomes" id="UP000002277">
    <property type="component" value="Chromosome 12"/>
</dbReference>
<protein>
    <submittedName>
        <fullName evidence="1">Uncharacterized protein</fullName>
    </submittedName>
</protein>
<evidence type="ECO:0000313" key="1">
    <source>
        <dbReference type="Ensembl" id="ENSPTRP00000091163.1"/>
    </source>
</evidence>
<evidence type="ECO:0000313" key="2">
    <source>
        <dbReference type="Proteomes" id="UP000002277"/>
    </source>
</evidence>
<dbReference type="EMBL" id="AACZ04028168">
    <property type="status" value="NOT_ANNOTATED_CDS"/>
    <property type="molecule type" value="Genomic_DNA"/>
</dbReference>
<organism evidence="1 2">
    <name type="scientific">Pan troglodytes</name>
    <name type="common">Chimpanzee</name>
    <dbReference type="NCBI Taxonomy" id="9598"/>
    <lineage>
        <taxon>Eukaryota</taxon>
        <taxon>Metazoa</taxon>
        <taxon>Chordata</taxon>
        <taxon>Craniata</taxon>
        <taxon>Vertebrata</taxon>
        <taxon>Euteleostomi</taxon>
        <taxon>Mammalia</taxon>
        <taxon>Eutheria</taxon>
        <taxon>Euarchontoglires</taxon>
        <taxon>Primates</taxon>
        <taxon>Haplorrhini</taxon>
        <taxon>Catarrhini</taxon>
        <taxon>Hominidae</taxon>
        <taxon>Pan</taxon>
    </lineage>
</organism>
<dbReference type="OMA" id="SHMEINI"/>
<name>A0A2I3TQF6_PANTR</name>
<reference evidence="1" key="2">
    <citation type="submission" date="2025-08" db="UniProtKB">
        <authorList>
            <consortium name="Ensembl"/>
        </authorList>
    </citation>
    <scope>IDENTIFICATION</scope>
</reference>
<accession>A0A2I3TQF6</accession>
<sequence length="91" mass="10075">MQTQVSYITVLHRAPGFAHQISSPLALHLLLYLQGLPDSHLPIIMDTAPGCAGLSGTIWSSSWNLGLVEWEWGRGLHWADLESTVIPSIWK</sequence>
<reference evidence="1" key="3">
    <citation type="submission" date="2025-09" db="UniProtKB">
        <authorList>
            <consortium name="Ensembl"/>
        </authorList>
    </citation>
    <scope>IDENTIFICATION</scope>
</reference>
<dbReference type="GeneTree" id="ENSGT00530000065099"/>
<keyword evidence="2" id="KW-1185">Reference proteome</keyword>